<keyword evidence="3" id="KW-1185">Reference proteome</keyword>
<keyword evidence="1" id="KW-0812">Transmembrane</keyword>
<name>A0ABS8RTN2_DATST</name>
<feature type="transmembrane region" description="Helical" evidence="1">
    <location>
        <begin position="41"/>
        <end position="63"/>
    </location>
</feature>
<protein>
    <submittedName>
        <fullName evidence="2">Uncharacterized protein</fullName>
    </submittedName>
</protein>
<proteinExistence type="predicted"/>
<reference evidence="2 3" key="1">
    <citation type="journal article" date="2021" name="BMC Genomics">
        <title>Datura genome reveals duplications of psychoactive alkaloid biosynthetic genes and high mutation rate following tissue culture.</title>
        <authorList>
            <person name="Rajewski A."/>
            <person name="Carter-House D."/>
            <person name="Stajich J."/>
            <person name="Litt A."/>
        </authorList>
    </citation>
    <scope>NUCLEOTIDE SEQUENCE [LARGE SCALE GENOMIC DNA]</scope>
    <source>
        <strain evidence="2">AR-01</strain>
    </source>
</reference>
<accession>A0ABS8RTN2</accession>
<organism evidence="2 3">
    <name type="scientific">Datura stramonium</name>
    <name type="common">Jimsonweed</name>
    <name type="synonym">Common thornapple</name>
    <dbReference type="NCBI Taxonomy" id="4076"/>
    <lineage>
        <taxon>Eukaryota</taxon>
        <taxon>Viridiplantae</taxon>
        <taxon>Streptophyta</taxon>
        <taxon>Embryophyta</taxon>
        <taxon>Tracheophyta</taxon>
        <taxon>Spermatophyta</taxon>
        <taxon>Magnoliopsida</taxon>
        <taxon>eudicotyledons</taxon>
        <taxon>Gunneridae</taxon>
        <taxon>Pentapetalae</taxon>
        <taxon>asterids</taxon>
        <taxon>lamiids</taxon>
        <taxon>Solanales</taxon>
        <taxon>Solanaceae</taxon>
        <taxon>Solanoideae</taxon>
        <taxon>Datureae</taxon>
        <taxon>Datura</taxon>
    </lineage>
</organism>
<sequence length="81" mass="9225">MQYNIQFRNRYALALISQGGKEKKKEQRTTRFNHSRRLKACISLSPLLSLPIGFSPGVIGLFLRRVLPLYRGKVSPKVIPA</sequence>
<comment type="caution">
    <text evidence="2">The sequence shown here is derived from an EMBL/GenBank/DDBJ whole genome shotgun (WGS) entry which is preliminary data.</text>
</comment>
<gene>
    <name evidence="2" type="ORF">HAX54_002709</name>
</gene>
<evidence type="ECO:0000313" key="3">
    <source>
        <dbReference type="Proteomes" id="UP000823775"/>
    </source>
</evidence>
<keyword evidence="1" id="KW-1133">Transmembrane helix</keyword>
<keyword evidence="1" id="KW-0472">Membrane</keyword>
<dbReference type="Proteomes" id="UP000823775">
    <property type="component" value="Unassembled WGS sequence"/>
</dbReference>
<dbReference type="EMBL" id="JACEIK010000112">
    <property type="protein sequence ID" value="MCD7449992.1"/>
    <property type="molecule type" value="Genomic_DNA"/>
</dbReference>
<evidence type="ECO:0000256" key="1">
    <source>
        <dbReference type="SAM" id="Phobius"/>
    </source>
</evidence>
<evidence type="ECO:0000313" key="2">
    <source>
        <dbReference type="EMBL" id="MCD7449992.1"/>
    </source>
</evidence>